<feature type="repeat" description="Solcar" evidence="7">
    <location>
        <begin position="8"/>
        <end position="108"/>
    </location>
</feature>
<feature type="repeat" description="Solcar" evidence="7">
    <location>
        <begin position="202"/>
        <end position="284"/>
    </location>
</feature>
<reference evidence="9 10" key="1">
    <citation type="submission" date="2024-02" db="EMBL/GenBank/DDBJ databases">
        <authorList>
            <person name="Daric V."/>
            <person name="Darras S."/>
        </authorList>
    </citation>
    <scope>NUCLEOTIDE SEQUENCE [LARGE SCALE GENOMIC DNA]</scope>
</reference>
<evidence type="ECO:0000256" key="2">
    <source>
        <dbReference type="ARBA" id="ARBA00006375"/>
    </source>
</evidence>
<sequence length="284" mass="31354">MDTSRFSHPLLKSFVSGSVSGTCSIILFQPFDLVKTRIQMAAAKTALSMPGITSKGGMAMQSTMYSIARSVIETESIRGLWKGFSPSFFRCVPGVGMYFTSLHWLKSEYYSDRKPSALESVILGASARTFTTACMLPMTVIKTRFESGSFKYRSVWQALFNIQHTEGSKGLYRGLTPTLLRDAPFSGLYLMVYNSAKELGDGGSLYNFACGIVAGTFASIVTQPADVIKTKMQVSQSSAKVVDVILYIYKKHGLYGYFAGLAPRVTRRTLMAAMAWTVYEYLNK</sequence>
<evidence type="ECO:0000256" key="4">
    <source>
        <dbReference type="ARBA" id="ARBA00022692"/>
    </source>
</evidence>
<organism evidence="9 10">
    <name type="scientific">Clavelina lepadiformis</name>
    <name type="common">Light-bulb sea squirt</name>
    <name type="synonym">Ascidia lepadiformis</name>
    <dbReference type="NCBI Taxonomy" id="159417"/>
    <lineage>
        <taxon>Eukaryota</taxon>
        <taxon>Metazoa</taxon>
        <taxon>Chordata</taxon>
        <taxon>Tunicata</taxon>
        <taxon>Ascidiacea</taxon>
        <taxon>Aplousobranchia</taxon>
        <taxon>Clavelinidae</taxon>
        <taxon>Clavelina</taxon>
    </lineage>
</organism>
<dbReference type="Proteomes" id="UP001642483">
    <property type="component" value="Unassembled WGS sequence"/>
</dbReference>
<comment type="caution">
    <text evidence="9">The sequence shown here is derived from an EMBL/GenBank/DDBJ whole genome shotgun (WGS) entry which is preliminary data.</text>
</comment>
<evidence type="ECO:0000256" key="7">
    <source>
        <dbReference type="PROSITE-ProRule" id="PRU00282"/>
    </source>
</evidence>
<gene>
    <name evidence="9" type="ORF">CVLEPA_LOCUS16351</name>
</gene>
<dbReference type="PANTHER" id="PTHR46181">
    <property type="entry name" value="MITOCHONDRIAL GLYCINE TRANSPORTER"/>
    <property type="match status" value="1"/>
</dbReference>
<proteinExistence type="inferred from homology"/>
<dbReference type="SUPFAM" id="SSF103506">
    <property type="entry name" value="Mitochondrial carrier"/>
    <property type="match status" value="1"/>
</dbReference>
<comment type="similarity">
    <text evidence="2 8">Belongs to the mitochondrial carrier (TC 2.A.29) family.</text>
</comment>
<dbReference type="PANTHER" id="PTHR46181:SF3">
    <property type="entry name" value="MITOCHONDRIAL GLYCINE TRANSPORTER"/>
    <property type="match status" value="1"/>
</dbReference>
<dbReference type="InterPro" id="IPR023395">
    <property type="entry name" value="MCP_dom_sf"/>
</dbReference>
<evidence type="ECO:0000313" key="9">
    <source>
        <dbReference type="EMBL" id="CAK8685208.1"/>
    </source>
</evidence>
<keyword evidence="3 8" id="KW-0813">Transport</keyword>
<evidence type="ECO:0000313" key="10">
    <source>
        <dbReference type="Proteomes" id="UP001642483"/>
    </source>
</evidence>
<evidence type="ECO:0000256" key="1">
    <source>
        <dbReference type="ARBA" id="ARBA00004141"/>
    </source>
</evidence>
<evidence type="ECO:0000256" key="8">
    <source>
        <dbReference type="RuleBase" id="RU000488"/>
    </source>
</evidence>
<keyword evidence="5" id="KW-0677">Repeat</keyword>
<keyword evidence="6 7" id="KW-0472">Membrane</keyword>
<dbReference type="PROSITE" id="PS50920">
    <property type="entry name" value="SOLCAR"/>
    <property type="match status" value="3"/>
</dbReference>
<evidence type="ECO:0000256" key="3">
    <source>
        <dbReference type="ARBA" id="ARBA00022448"/>
    </source>
</evidence>
<dbReference type="Pfam" id="PF00153">
    <property type="entry name" value="Mito_carr"/>
    <property type="match status" value="3"/>
</dbReference>
<keyword evidence="4 7" id="KW-0812">Transmembrane</keyword>
<evidence type="ECO:0008006" key="11">
    <source>
        <dbReference type="Google" id="ProtNLM"/>
    </source>
</evidence>
<feature type="repeat" description="Solcar" evidence="7">
    <location>
        <begin position="115"/>
        <end position="199"/>
    </location>
</feature>
<name>A0ABP0G031_CLALP</name>
<dbReference type="PRINTS" id="PR00926">
    <property type="entry name" value="MITOCARRIER"/>
</dbReference>
<protein>
    <recommendedName>
        <fullName evidence="11">Solute carrier family 25 member 38 homolog</fullName>
    </recommendedName>
</protein>
<dbReference type="InterPro" id="IPR018108">
    <property type="entry name" value="MCP_transmembrane"/>
</dbReference>
<evidence type="ECO:0000256" key="6">
    <source>
        <dbReference type="ARBA" id="ARBA00023136"/>
    </source>
</evidence>
<comment type="subcellular location">
    <subcellularLocation>
        <location evidence="1">Membrane</location>
        <topology evidence="1">Multi-pass membrane protein</topology>
    </subcellularLocation>
</comment>
<dbReference type="EMBL" id="CAWYQH010000099">
    <property type="protein sequence ID" value="CAK8685208.1"/>
    <property type="molecule type" value="Genomic_DNA"/>
</dbReference>
<keyword evidence="10" id="KW-1185">Reference proteome</keyword>
<evidence type="ECO:0000256" key="5">
    <source>
        <dbReference type="ARBA" id="ARBA00022737"/>
    </source>
</evidence>
<dbReference type="Gene3D" id="1.50.40.10">
    <property type="entry name" value="Mitochondrial carrier domain"/>
    <property type="match status" value="1"/>
</dbReference>
<accession>A0ABP0G031</accession>
<dbReference type="InterPro" id="IPR002067">
    <property type="entry name" value="MCP"/>
</dbReference>